<proteinExistence type="inferred from homology"/>
<evidence type="ECO:0000256" key="2">
    <source>
        <dbReference type="ARBA" id="ARBA00005811"/>
    </source>
</evidence>
<protein>
    <submittedName>
        <fullName evidence="9">Biopolymer transport protein ExbD</fullName>
    </submittedName>
</protein>
<feature type="transmembrane region" description="Helical" evidence="8">
    <location>
        <begin position="16"/>
        <end position="34"/>
    </location>
</feature>
<evidence type="ECO:0000256" key="5">
    <source>
        <dbReference type="ARBA" id="ARBA00022989"/>
    </source>
</evidence>
<dbReference type="GO" id="GO:0005886">
    <property type="term" value="C:plasma membrane"/>
    <property type="evidence" value="ECO:0007669"/>
    <property type="project" value="UniProtKB-SubCell"/>
</dbReference>
<keyword evidence="7" id="KW-0653">Protein transport</keyword>
<dbReference type="RefSeq" id="WP_148071841.1">
    <property type="nucleotide sequence ID" value="NZ_CP042913.1"/>
</dbReference>
<keyword evidence="5 8" id="KW-1133">Transmembrane helix</keyword>
<comment type="subcellular location">
    <subcellularLocation>
        <location evidence="1">Cell membrane</location>
        <topology evidence="1">Single-pass membrane protein</topology>
    </subcellularLocation>
    <subcellularLocation>
        <location evidence="7">Cell membrane</location>
        <topology evidence="7">Single-pass type II membrane protein</topology>
    </subcellularLocation>
</comment>
<evidence type="ECO:0000313" key="10">
    <source>
        <dbReference type="Proteomes" id="UP000323917"/>
    </source>
</evidence>
<dbReference type="KEGG" id="bgok:Pr1d_02920"/>
<evidence type="ECO:0000256" key="4">
    <source>
        <dbReference type="ARBA" id="ARBA00022692"/>
    </source>
</evidence>
<accession>A0A5B9QFD1</accession>
<organism evidence="9 10">
    <name type="scientific">Bythopirellula goksoeyrii</name>
    <dbReference type="NCBI Taxonomy" id="1400387"/>
    <lineage>
        <taxon>Bacteria</taxon>
        <taxon>Pseudomonadati</taxon>
        <taxon>Planctomycetota</taxon>
        <taxon>Planctomycetia</taxon>
        <taxon>Pirellulales</taxon>
        <taxon>Lacipirellulaceae</taxon>
        <taxon>Bythopirellula</taxon>
    </lineage>
</organism>
<evidence type="ECO:0000256" key="1">
    <source>
        <dbReference type="ARBA" id="ARBA00004162"/>
    </source>
</evidence>
<name>A0A5B9QFD1_9BACT</name>
<reference evidence="9 10" key="1">
    <citation type="submission" date="2019-08" db="EMBL/GenBank/DDBJ databases">
        <title>Deep-cultivation of Planctomycetes and their phenomic and genomic characterization uncovers novel biology.</title>
        <authorList>
            <person name="Wiegand S."/>
            <person name="Jogler M."/>
            <person name="Boedeker C."/>
            <person name="Pinto D."/>
            <person name="Vollmers J."/>
            <person name="Rivas-Marin E."/>
            <person name="Kohn T."/>
            <person name="Peeters S.H."/>
            <person name="Heuer A."/>
            <person name="Rast P."/>
            <person name="Oberbeckmann S."/>
            <person name="Bunk B."/>
            <person name="Jeske O."/>
            <person name="Meyerdierks A."/>
            <person name="Storesund J.E."/>
            <person name="Kallscheuer N."/>
            <person name="Luecker S."/>
            <person name="Lage O.M."/>
            <person name="Pohl T."/>
            <person name="Merkel B.J."/>
            <person name="Hornburger P."/>
            <person name="Mueller R.-W."/>
            <person name="Bruemmer F."/>
            <person name="Labrenz M."/>
            <person name="Spormann A.M."/>
            <person name="Op den Camp H."/>
            <person name="Overmann J."/>
            <person name="Amann R."/>
            <person name="Jetten M.S.M."/>
            <person name="Mascher T."/>
            <person name="Medema M.H."/>
            <person name="Devos D.P."/>
            <person name="Kaster A.-K."/>
            <person name="Ovreas L."/>
            <person name="Rohde M."/>
            <person name="Galperin M.Y."/>
            <person name="Jogler C."/>
        </authorList>
    </citation>
    <scope>NUCLEOTIDE SEQUENCE [LARGE SCALE GENOMIC DNA]</scope>
    <source>
        <strain evidence="9 10">Pr1d</strain>
    </source>
</reference>
<dbReference type="Proteomes" id="UP000323917">
    <property type="component" value="Chromosome"/>
</dbReference>
<keyword evidence="10" id="KW-1185">Reference proteome</keyword>
<dbReference type="Gene3D" id="3.30.420.270">
    <property type="match status" value="1"/>
</dbReference>
<dbReference type="PANTHER" id="PTHR30558">
    <property type="entry name" value="EXBD MEMBRANE COMPONENT OF PMF-DRIVEN MACROMOLECULE IMPORT SYSTEM"/>
    <property type="match status" value="1"/>
</dbReference>
<dbReference type="Pfam" id="PF02472">
    <property type="entry name" value="ExbD"/>
    <property type="match status" value="1"/>
</dbReference>
<keyword evidence="7" id="KW-0813">Transport</keyword>
<sequence>MRIESRGPHGIVEGDLTPMIDMAFLLIAFFMFVINFSEVEQDQRVTLPASELARPPESPYEQPLTIHITDDDHFIYGGKELVTIGALRSALLQETQIIKRLTTKNIGDVTIIVRGDEDAKTGMVQRVIQICQQLGFEKFALRGKQSDIRTIRGE</sequence>
<dbReference type="InterPro" id="IPR003400">
    <property type="entry name" value="ExbD"/>
</dbReference>
<evidence type="ECO:0000313" key="9">
    <source>
        <dbReference type="EMBL" id="QEG33031.1"/>
    </source>
</evidence>
<dbReference type="GO" id="GO:0015031">
    <property type="term" value="P:protein transport"/>
    <property type="evidence" value="ECO:0007669"/>
    <property type="project" value="UniProtKB-KW"/>
</dbReference>
<keyword evidence="3" id="KW-1003">Cell membrane</keyword>
<evidence type="ECO:0000256" key="7">
    <source>
        <dbReference type="RuleBase" id="RU003879"/>
    </source>
</evidence>
<evidence type="ECO:0000256" key="3">
    <source>
        <dbReference type="ARBA" id="ARBA00022475"/>
    </source>
</evidence>
<dbReference type="EMBL" id="CP042913">
    <property type="protein sequence ID" value="QEG33031.1"/>
    <property type="molecule type" value="Genomic_DNA"/>
</dbReference>
<dbReference type="AlphaFoldDB" id="A0A5B9QFD1"/>
<comment type="similarity">
    <text evidence="2 7">Belongs to the ExbD/TolR family.</text>
</comment>
<evidence type="ECO:0000256" key="8">
    <source>
        <dbReference type="SAM" id="Phobius"/>
    </source>
</evidence>
<keyword evidence="4 7" id="KW-0812">Transmembrane</keyword>
<dbReference type="OrthoDB" id="284492at2"/>
<dbReference type="GO" id="GO:0022857">
    <property type="term" value="F:transmembrane transporter activity"/>
    <property type="evidence" value="ECO:0007669"/>
    <property type="project" value="InterPro"/>
</dbReference>
<dbReference type="PANTHER" id="PTHR30558:SF3">
    <property type="entry name" value="BIOPOLYMER TRANSPORT PROTEIN EXBD-RELATED"/>
    <property type="match status" value="1"/>
</dbReference>
<gene>
    <name evidence="9" type="ORF">Pr1d_02920</name>
</gene>
<keyword evidence="6 8" id="KW-0472">Membrane</keyword>
<evidence type="ECO:0000256" key="6">
    <source>
        <dbReference type="ARBA" id="ARBA00023136"/>
    </source>
</evidence>